<accession>A0A1I5I1V8</accession>
<feature type="transmembrane region" description="Helical" evidence="1">
    <location>
        <begin position="7"/>
        <end position="26"/>
    </location>
</feature>
<sequence>MAVLLKLLGIVSIVMLISTIICGLWIKSHPQEDIQFHFVLSLTTVIISLLTIVLFMLKK</sequence>
<dbReference type="OrthoDB" id="2086319at2"/>
<gene>
    <name evidence="2" type="ORF">SAMN04489757_13749</name>
</gene>
<reference evidence="2 3" key="1">
    <citation type="submission" date="2016-10" db="EMBL/GenBank/DDBJ databases">
        <authorList>
            <person name="de Groot N.N."/>
        </authorList>
    </citation>
    <scope>NUCLEOTIDE SEQUENCE [LARGE SCALE GENOMIC DNA]</scope>
    <source>
        <strain evidence="2 3">DSM 1283</strain>
    </source>
</reference>
<evidence type="ECO:0000313" key="2">
    <source>
        <dbReference type="EMBL" id="SFO54021.1"/>
    </source>
</evidence>
<dbReference type="Proteomes" id="UP000198806">
    <property type="component" value="Unassembled WGS sequence"/>
</dbReference>
<dbReference type="EMBL" id="FOWD01000037">
    <property type="protein sequence ID" value="SFO54021.1"/>
    <property type="molecule type" value="Genomic_DNA"/>
</dbReference>
<feature type="transmembrane region" description="Helical" evidence="1">
    <location>
        <begin position="38"/>
        <end position="57"/>
    </location>
</feature>
<keyword evidence="1" id="KW-1133">Transmembrane helix</keyword>
<organism evidence="2 3">
    <name type="scientific">Anaerocolumna aminovalerica</name>
    <dbReference type="NCBI Taxonomy" id="1527"/>
    <lineage>
        <taxon>Bacteria</taxon>
        <taxon>Bacillati</taxon>
        <taxon>Bacillota</taxon>
        <taxon>Clostridia</taxon>
        <taxon>Lachnospirales</taxon>
        <taxon>Lachnospiraceae</taxon>
        <taxon>Anaerocolumna</taxon>
    </lineage>
</organism>
<dbReference type="RefSeq" id="WP_091687998.1">
    <property type="nucleotide sequence ID" value="NZ_BAABFM010000008.1"/>
</dbReference>
<keyword evidence="1" id="KW-0812">Transmembrane</keyword>
<keyword evidence="1" id="KW-0472">Membrane</keyword>
<protein>
    <submittedName>
        <fullName evidence="2">Uncharacterized protein</fullName>
    </submittedName>
</protein>
<proteinExistence type="predicted"/>
<evidence type="ECO:0000313" key="3">
    <source>
        <dbReference type="Proteomes" id="UP000198806"/>
    </source>
</evidence>
<keyword evidence="3" id="KW-1185">Reference proteome</keyword>
<dbReference type="AlphaFoldDB" id="A0A1I5I1V8"/>
<evidence type="ECO:0000256" key="1">
    <source>
        <dbReference type="SAM" id="Phobius"/>
    </source>
</evidence>
<name>A0A1I5I1V8_9FIRM</name>